<dbReference type="InterPro" id="IPR050430">
    <property type="entry name" value="Peptidase_S1"/>
</dbReference>
<evidence type="ECO:0000313" key="6">
    <source>
        <dbReference type="Proteomes" id="UP000649739"/>
    </source>
</evidence>
<evidence type="ECO:0000256" key="1">
    <source>
        <dbReference type="ARBA" id="ARBA00007664"/>
    </source>
</evidence>
<dbReference type="Pfam" id="PF00089">
    <property type="entry name" value="Trypsin"/>
    <property type="match status" value="1"/>
</dbReference>
<dbReference type="PRINTS" id="PR00722">
    <property type="entry name" value="CHYMOTRYPSIN"/>
</dbReference>
<dbReference type="Proteomes" id="UP000649739">
    <property type="component" value="Unassembled WGS sequence"/>
</dbReference>
<feature type="signal peptide" evidence="3">
    <location>
        <begin position="1"/>
        <end position="31"/>
    </location>
</feature>
<dbReference type="PROSITE" id="PS51318">
    <property type="entry name" value="TAT"/>
    <property type="match status" value="1"/>
</dbReference>
<evidence type="ECO:0000259" key="4">
    <source>
        <dbReference type="PROSITE" id="PS50240"/>
    </source>
</evidence>
<dbReference type="InterPro" id="IPR001254">
    <property type="entry name" value="Trypsin_dom"/>
</dbReference>
<keyword evidence="3" id="KW-0732">Signal</keyword>
<dbReference type="GO" id="GO:0004252">
    <property type="term" value="F:serine-type endopeptidase activity"/>
    <property type="evidence" value="ECO:0007669"/>
    <property type="project" value="InterPro"/>
</dbReference>
<dbReference type="EMBL" id="BMQB01000002">
    <property type="protein sequence ID" value="GGJ83678.1"/>
    <property type="molecule type" value="Genomic_DNA"/>
</dbReference>
<protein>
    <recommendedName>
        <fullName evidence="4">Peptidase S1 domain-containing protein</fullName>
    </recommendedName>
</protein>
<feature type="chain" id="PRO_5039248420" description="Peptidase S1 domain-containing protein" evidence="3">
    <location>
        <begin position="32"/>
        <end position="244"/>
    </location>
</feature>
<dbReference type="InterPro" id="IPR018114">
    <property type="entry name" value="TRYPSIN_HIS"/>
</dbReference>
<dbReference type="SMART" id="SM00020">
    <property type="entry name" value="Tryp_SPc"/>
    <property type="match status" value="1"/>
</dbReference>
<gene>
    <name evidence="5" type="ORF">GCM10010123_11730</name>
</gene>
<dbReference type="Gene3D" id="2.40.10.10">
    <property type="entry name" value="Trypsin-like serine proteases"/>
    <property type="match status" value="1"/>
</dbReference>
<keyword evidence="6" id="KW-1185">Reference proteome</keyword>
<reference evidence="5" key="1">
    <citation type="journal article" date="2014" name="Int. J. Syst. Evol. Microbiol.">
        <title>Complete genome sequence of Corynebacterium casei LMG S-19264T (=DSM 44701T), isolated from a smear-ripened cheese.</title>
        <authorList>
            <consortium name="US DOE Joint Genome Institute (JGI-PGF)"/>
            <person name="Walter F."/>
            <person name="Albersmeier A."/>
            <person name="Kalinowski J."/>
            <person name="Ruckert C."/>
        </authorList>
    </citation>
    <scope>NUCLEOTIDE SEQUENCE</scope>
    <source>
        <strain evidence="5">JCM 3090</strain>
    </source>
</reference>
<dbReference type="InterPro" id="IPR001314">
    <property type="entry name" value="Peptidase_S1A"/>
</dbReference>
<dbReference type="InterPro" id="IPR006311">
    <property type="entry name" value="TAT_signal"/>
</dbReference>
<dbReference type="AlphaFoldDB" id="A0A8J3B8Q0"/>
<reference evidence="5" key="2">
    <citation type="submission" date="2020-09" db="EMBL/GenBank/DDBJ databases">
        <authorList>
            <person name="Sun Q."/>
            <person name="Ohkuma M."/>
        </authorList>
    </citation>
    <scope>NUCLEOTIDE SEQUENCE</scope>
    <source>
        <strain evidence="5">JCM 3090</strain>
    </source>
</reference>
<dbReference type="InterPro" id="IPR009003">
    <property type="entry name" value="Peptidase_S1_PA"/>
</dbReference>
<evidence type="ECO:0000256" key="2">
    <source>
        <dbReference type="ARBA" id="ARBA00023157"/>
    </source>
</evidence>
<dbReference type="PROSITE" id="PS50240">
    <property type="entry name" value="TRYPSIN_DOM"/>
    <property type="match status" value="1"/>
</dbReference>
<name>A0A8J3B8Q0_9ACTN</name>
<dbReference type="PANTHER" id="PTHR24276:SF98">
    <property type="entry name" value="FI18310P1-RELATED"/>
    <property type="match status" value="1"/>
</dbReference>
<feature type="domain" description="Peptidase S1" evidence="4">
    <location>
        <begin position="44"/>
        <end position="243"/>
    </location>
</feature>
<accession>A0A8J3B8Q0</accession>
<dbReference type="InterPro" id="IPR043504">
    <property type="entry name" value="Peptidase_S1_PA_chymotrypsin"/>
</dbReference>
<dbReference type="SUPFAM" id="SSF50494">
    <property type="entry name" value="Trypsin-like serine proteases"/>
    <property type="match status" value="1"/>
</dbReference>
<evidence type="ECO:0000313" key="5">
    <source>
        <dbReference type="EMBL" id="GGJ83678.1"/>
    </source>
</evidence>
<comment type="caution">
    <text evidence="5">The sequence shown here is derived from an EMBL/GenBank/DDBJ whole genome shotgun (WGS) entry which is preliminary data.</text>
</comment>
<sequence length="244" mass="24244">MRPHPPSARPRPRTALAALAALAVGVAAALAAPAAAGAALAAEVVDGRPAPAYVGAASISRDAAGVGSFCSGTLIAPTWVLTAGHCAAAGGEHYVRTGSLDNTAGGEVRRVVERVARGPGGDLALLRLAAPVAAAPIRLAAADPPLGAESLIYGWGRTCADCAGSPVLRVARVRYEAITADFLGGPALHSAGIDGAAHRGDSGGPQVYNGEQVGVCSTGDAAARTQDYASIATHRAWIRAHTGV</sequence>
<proteinExistence type="inferred from homology"/>
<organism evidence="5 6">
    <name type="scientific">Pilimelia anulata</name>
    <dbReference type="NCBI Taxonomy" id="53371"/>
    <lineage>
        <taxon>Bacteria</taxon>
        <taxon>Bacillati</taxon>
        <taxon>Actinomycetota</taxon>
        <taxon>Actinomycetes</taxon>
        <taxon>Micromonosporales</taxon>
        <taxon>Micromonosporaceae</taxon>
        <taxon>Pilimelia</taxon>
    </lineage>
</organism>
<dbReference type="PROSITE" id="PS00134">
    <property type="entry name" value="TRYPSIN_HIS"/>
    <property type="match status" value="1"/>
</dbReference>
<keyword evidence="2" id="KW-1015">Disulfide bond</keyword>
<dbReference type="RefSeq" id="WP_189169009.1">
    <property type="nucleotide sequence ID" value="NZ_BMQB01000002.1"/>
</dbReference>
<evidence type="ECO:0000256" key="3">
    <source>
        <dbReference type="SAM" id="SignalP"/>
    </source>
</evidence>
<dbReference type="PANTHER" id="PTHR24276">
    <property type="entry name" value="POLYSERASE-RELATED"/>
    <property type="match status" value="1"/>
</dbReference>
<dbReference type="GO" id="GO:0006508">
    <property type="term" value="P:proteolysis"/>
    <property type="evidence" value="ECO:0007669"/>
    <property type="project" value="InterPro"/>
</dbReference>
<comment type="similarity">
    <text evidence="1">Belongs to the peptidase S1 family.</text>
</comment>